<dbReference type="GO" id="GO:0016788">
    <property type="term" value="F:hydrolase activity, acting on ester bonds"/>
    <property type="evidence" value="ECO:0007669"/>
    <property type="project" value="UniProtKB-ARBA"/>
</dbReference>
<dbReference type="RefSeq" id="WP_050060708.1">
    <property type="nucleotide sequence ID" value="NZ_JACHEK010000007.1"/>
</dbReference>
<evidence type="ECO:0000313" key="1">
    <source>
        <dbReference type="EMBL" id="MBB6145667.1"/>
    </source>
</evidence>
<dbReference type="Gene3D" id="3.40.50.1110">
    <property type="entry name" value="SGNH hydrolase"/>
    <property type="match status" value="1"/>
</dbReference>
<accession>A0A841JZ42</accession>
<dbReference type="InterPro" id="IPR036514">
    <property type="entry name" value="SGNH_hydro_sf"/>
</dbReference>
<name>A0A841JZ42_9BACT</name>
<protein>
    <submittedName>
        <fullName evidence="1">Uncharacterized protein</fullName>
    </submittedName>
</protein>
<dbReference type="EMBL" id="JACHEK010000007">
    <property type="protein sequence ID" value="MBB6145667.1"/>
    <property type="molecule type" value="Genomic_DNA"/>
</dbReference>
<dbReference type="OrthoDB" id="116354at2"/>
<gene>
    <name evidence="1" type="ORF">HNQ77_003628</name>
</gene>
<dbReference type="SUPFAM" id="SSF52266">
    <property type="entry name" value="SGNH hydrolase"/>
    <property type="match status" value="1"/>
</dbReference>
<dbReference type="Proteomes" id="UP000538666">
    <property type="component" value="Unassembled WGS sequence"/>
</dbReference>
<evidence type="ECO:0000313" key="2">
    <source>
        <dbReference type="Proteomes" id="UP000538666"/>
    </source>
</evidence>
<dbReference type="PROSITE" id="PS51257">
    <property type="entry name" value="PROKAR_LIPOPROTEIN"/>
    <property type="match status" value="1"/>
</dbReference>
<keyword evidence="2" id="KW-1185">Reference proteome</keyword>
<organism evidence="1 2">
    <name type="scientific">Silvibacterium bohemicum</name>
    <dbReference type="NCBI Taxonomy" id="1577686"/>
    <lineage>
        <taxon>Bacteria</taxon>
        <taxon>Pseudomonadati</taxon>
        <taxon>Acidobacteriota</taxon>
        <taxon>Terriglobia</taxon>
        <taxon>Terriglobales</taxon>
        <taxon>Acidobacteriaceae</taxon>
        <taxon>Silvibacterium</taxon>
    </lineage>
</organism>
<dbReference type="AlphaFoldDB" id="A0A841JZ42"/>
<sequence length="381" mass="40185">MYLFREVKLLRGVKAVIAGFSILTPLLIGCGVSPGRVPAAIMAALQSPVATSAAQYRAYGDSITFGETLSGSQRPYPAFVAENEQVTYADNAIPGDQACDVSARQIFPNEDAPTLASHPTYSLLIGTNDVFDKGVGPYEAVFKACHLAAVSWLAIPAEHKILATSNAVTTTGANTIDNLNHWNAWTGEAKGASISFTITTPQDGPIYAWPLIIDGSNGTYNYSIDGLIVGSGEVGTNPEIATRNGTSTSLGFLRLPPVPAGIHVVTFTQTSDGVSGVSVVGVGFPAQPSSNQLPTVLAGTIPYQLPGTVCDASDGPCQNYINDIEADVDLLSKDGLTVRIFDTRQFMLGTAPEMNDQTHPNELGQYELSKSVESVWLVASN</sequence>
<reference evidence="1 2" key="1">
    <citation type="submission" date="2020-08" db="EMBL/GenBank/DDBJ databases">
        <title>Genomic Encyclopedia of Type Strains, Phase IV (KMG-IV): sequencing the most valuable type-strain genomes for metagenomic binning, comparative biology and taxonomic classification.</title>
        <authorList>
            <person name="Goeker M."/>
        </authorList>
    </citation>
    <scope>NUCLEOTIDE SEQUENCE [LARGE SCALE GENOMIC DNA]</scope>
    <source>
        <strain evidence="1 2">DSM 103733</strain>
    </source>
</reference>
<comment type="caution">
    <text evidence="1">The sequence shown here is derived from an EMBL/GenBank/DDBJ whole genome shotgun (WGS) entry which is preliminary data.</text>
</comment>
<proteinExistence type="predicted"/>